<feature type="compositionally biased region" description="Basic and acidic residues" evidence="1">
    <location>
        <begin position="20"/>
        <end position="32"/>
    </location>
</feature>
<feature type="region of interest" description="Disordered" evidence="1">
    <location>
        <begin position="1"/>
        <end position="43"/>
    </location>
</feature>
<dbReference type="STRING" id="645133.E3QZK3"/>
<dbReference type="RefSeq" id="XP_008100311.1">
    <property type="nucleotide sequence ID" value="XM_008102120.1"/>
</dbReference>
<dbReference type="Proteomes" id="UP000008782">
    <property type="component" value="Unassembled WGS sequence"/>
</dbReference>
<name>E3QZK3_COLGM</name>
<dbReference type="GeneID" id="24416800"/>
<evidence type="ECO:0000313" key="2">
    <source>
        <dbReference type="EMBL" id="EFQ36291.1"/>
    </source>
</evidence>
<reference evidence="3" key="1">
    <citation type="journal article" date="2012" name="Nat. Genet.">
        <title>Lifestyle transitions in plant pathogenic Colletotrichum fungi deciphered by genome and transcriptome analyses.</title>
        <authorList>
            <person name="O'Connell R.J."/>
            <person name="Thon M.R."/>
            <person name="Hacquard S."/>
            <person name="Amyotte S.G."/>
            <person name="Kleemann J."/>
            <person name="Torres M.F."/>
            <person name="Damm U."/>
            <person name="Buiate E.A."/>
            <person name="Epstein L."/>
            <person name="Alkan N."/>
            <person name="Altmueller J."/>
            <person name="Alvarado-Balderrama L."/>
            <person name="Bauser C.A."/>
            <person name="Becker C."/>
            <person name="Birren B.W."/>
            <person name="Chen Z."/>
            <person name="Choi J."/>
            <person name="Crouch J.A."/>
            <person name="Duvick J.P."/>
            <person name="Farman M.A."/>
            <person name="Gan P."/>
            <person name="Heiman D."/>
            <person name="Henrissat B."/>
            <person name="Howard R.J."/>
            <person name="Kabbage M."/>
            <person name="Koch C."/>
            <person name="Kracher B."/>
            <person name="Kubo Y."/>
            <person name="Law A.D."/>
            <person name="Lebrun M.-H."/>
            <person name="Lee Y.-H."/>
            <person name="Miyara I."/>
            <person name="Moore N."/>
            <person name="Neumann U."/>
            <person name="Nordstroem K."/>
            <person name="Panaccione D.G."/>
            <person name="Panstruga R."/>
            <person name="Place M."/>
            <person name="Proctor R.H."/>
            <person name="Prusky D."/>
            <person name="Rech G."/>
            <person name="Reinhardt R."/>
            <person name="Rollins J.A."/>
            <person name="Rounsley S."/>
            <person name="Schardl C.L."/>
            <person name="Schwartz D.C."/>
            <person name="Shenoy N."/>
            <person name="Shirasu K."/>
            <person name="Sikhakolli U.R."/>
            <person name="Stueber K."/>
            <person name="Sukno S.A."/>
            <person name="Sweigard J.A."/>
            <person name="Takano Y."/>
            <person name="Takahara H."/>
            <person name="Trail F."/>
            <person name="van der Does H.C."/>
            <person name="Voll L.M."/>
            <person name="Will I."/>
            <person name="Young S."/>
            <person name="Zeng Q."/>
            <person name="Zhang J."/>
            <person name="Zhou S."/>
            <person name="Dickman M.B."/>
            <person name="Schulze-Lefert P."/>
            <person name="Ver Loren van Themaat E."/>
            <person name="Ma L.-J."/>
            <person name="Vaillancourt L.J."/>
        </authorList>
    </citation>
    <scope>NUCLEOTIDE SEQUENCE [LARGE SCALE GENOMIC DNA]</scope>
    <source>
        <strain evidence="3">M1.001 / M2 / FGSC 10212</strain>
    </source>
</reference>
<accession>E3QZK3</accession>
<dbReference type="EMBL" id="GG697417">
    <property type="protein sequence ID" value="EFQ36291.1"/>
    <property type="molecule type" value="Genomic_DNA"/>
</dbReference>
<keyword evidence="3" id="KW-1185">Reference proteome</keyword>
<protein>
    <recommendedName>
        <fullName evidence="4">FAD binding domain-containing protein</fullName>
    </recommendedName>
</protein>
<dbReference type="AlphaFoldDB" id="E3QZK3"/>
<sequence length="504" mass="55651">MTSTLLKQGKKLATKAAQEALKEARGERDKSRKNQKTNLIKKNDPVDALIRVAASAVGLVSEIAQYRQEKKGSGDIEVAEDTYSPNQTITSAQLNEDIWRQDEAGRDTEVRETETKSPKEPSDLAKAFLQRHPHHSNVMENVIIQLPVLIPQRRPKKRARGFVRAYSPVLADAGIDRNTFLDFIDTFNQALEPNPYLYAINLAGLAGMATPEPFVLLVGIAVAFATDAVMETHSRSKSAKFLDRINAEFFVPRGLVCLVATWKPDAGEDEQLLTAVDFDGRAVEKPPKMGLAQQMRDVVTQKVSSEEIMKGFQKGICGRMKASSGAFQWPNPAPLIFPSPEETSEAMITKRDGTKKNKIDRGEIWLDDFMDKRAQAKWIHGNPDSTMTVSLPRPQFRSRYADPSHAAASGDIVAFFTGGRWSTKGKVTSEVHSGMPDFQAQGEMRVPAPTGNESKDKPIQKKDKSGKSCSSGFMRVLQKDVLYLIIVNIPSSTDNNMVSGISTS</sequence>
<dbReference type="OrthoDB" id="3433125at2759"/>
<dbReference type="PANTHER" id="PTHR38887:SF1">
    <property type="entry name" value="RAS MODIFICATION PROTEIN ERF4"/>
    <property type="match status" value="1"/>
</dbReference>
<organism evidence="3">
    <name type="scientific">Colletotrichum graminicola (strain M1.001 / M2 / FGSC 10212)</name>
    <name type="common">Maize anthracnose fungus</name>
    <name type="synonym">Glomerella graminicola</name>
    <dbReference type="NCBI Taxonomy" id="645133"/>
    <lineage>
        <taxon>Eukaryota</taxon>
        <taxon>Fungi</taxon>
        <taxon>Dikarya</taxon>
        <taxon>Ascomycota</taxon>
        <taxon>Pezizomycotina</taxon>
        <taxon>Sordariomycetes</taxon>
        <taxon>Hypocreomycetidae</taxon>
        <taxon>Glomerellales</taxon>
        <taxon>Glomerellaceae</taxon>
        <taxon>Colletotrichum</taxon>
        <taxon>Colletotrichum graminicola species complex</taxon>
    </lineage>
</organism>
<dbReference type="VEuPathDB" id="FungiDB:GLRG_11436"/>
<gene>
    <name evidence="2" type="ORF">GLRG_11436</name>
</gene>
<feature type="compositionally biased region" description="Basic and acidic residues" evidence="1">
    <location>
        <begin position="453"/>
        <end position="466"/>
    </location>
</feature>
<feature type="region of interest" description="Disordered" evidence="1">
    <location>
        <begin position="441"/>
        <end position="470"/>
    </location>
</feature>
<dbReference type="InterPro" id="IPR053221">
    <property type="entry name" value="Burnettramic_acid_biosynth"/>
</dbReference>
<feature type="region of interest" description="Disordered" evidence="1">
    <location>
        <begin position="101"/>
        <end position="121"/>
    </location>
</feature>
<evidence type="ECO:0000313" key="3">
    <source>
        <dbReference type="Proteomes" id="UP000008782"/>
    </source>
</evidence>
<dbReference type="eggNOG" id="ENOG502S0G3">
    <property type="taxonomic scope" value="Eukaryota"/>
</dbReference>
<dbReference type="HOGENOM" id="CLU_023303_1_0_1"/>
<dbReference type="PANTHER" id="PTHR38887">
    <property type="entry name" value="CHROMOSOME 21, WHOLE GENOME SHOTGUN SEQUENCE"/>
    <property type="match status" value="1"/>
</dbReference>
<evidence type="ECO:0000256" key="1">
    <source>
        <dbReference type="SAM" id="MobiDB-lite"/>
    </source>
</evidence>
<evidence type="ECO:0008006" key="4">
    <source>
        <dbReference type="Google" id="ProtNLM"/>
    </source>
</evidence>
<proteinExistence type="predicted"/>